<dbReference type="RefSeq" id="WP_131553746.1">
    <property type="nucleotide sequence ID" value="NZ_SJSK01000003.1"/>
</dbReference>
<dbReference type="Pfam" id="PF13699">
    <property type="entry name" value="eCIS_core"/>
    <property type="match status" value="1"/>
</dbReference>
<evidence type="ECO:0000313" key="3">
    <source>
        <dbReference type="Proteomes" id="UP000292884"/>
    </source>
</evidence>
<comment type="caution">
    <text evidence="2">The sequence shown here is derived from an EMBL/GenBank/DDBJ whole genome shotgun (WGS) entry which is preliminary data.</text>
</comment>
<dbReference type="InterPro" id="IPR025295">
    <property type="entry name" value="eCIS_core_dom"/>
</dbReference>
<proteinExistence type="predicted"/>
<keyword evidence="3" id="KW-1185">Reference proteome</keyword>
<evidence type="ECO:0000313" key="2">
    <source>
        <dbReference type="EMBL" id="TCC90345.1"/>
    </source>
</evidence>
<dbReference type="OrthoDB" id="292792at2"/>
<name>A0A4R0MTG6_9SPHI</name>
<gene>
    <name evidence="2" type="ORF">EZ428_13795</name>
</gene>
<dbReference type="EMBL" id="SJSK01000003">
    <property type="protein sequence ID" value="TCC90345.1"/>
    <property type="molecule type" value="Genomic_DNA"/>
</dbReference>
<accession>A0A4R0MTG6</accession>
<feature type="domain" description="eCIS core" evidence="1">
    <location>
        <begin position="10"/>
        <end position="75"/>
    </location>
</feature>
<sequence length="114" mass="12596">MPRKPNKTSLPDNLKAGIENLSGHDMDDVKVHYNSAQPSQLDAHAYAQGAEIHIAKGQEKHLPHEAWQVVQQKQGRVTPTIQLKDVAVNDDKGLEKEADVMGASALQVVQRKEK</sequence>
<evidence type="ECO:0000259" key="1">
    <source>
        <dbReference type="Pfam" id="PF13699"/>
    </source>
</evidence>
<protein>
    <submittedName>
        <fullName evidence="2">DUF4157 domain-containing protein</fullName>
    </submittedName>
</protein>
<organism evidence="2 3">
    <name type="scientific">Pedobacter frigiditerrae</name>
    <dbReference type="NCBI Taxonomy" id="2530452"/>
    <lineage>
        <taxon>Bacteria</taxon>
        <taxon>Pseudomonadati</taxon>
        <taxon>Bacteroidota</taxon>
        <taxon>Sphingobacteriia</taxon>
        <taxon>Sphingobacteriales</taxon>
        <taxon>Sphingobacteriaceae</taxon>
        <taxon>Pedobacter</taxon>
    </lineage>
</organism>
<dbReference type="Proteomes" id="UP000292884">
    <property type="component" value="Unassembled WGS sequence"/>
</dbReference>
<dbReference type="AlphaFoldDB" id="A0A4R0MTG6"/>
<reference evidence="2 3" key="1">
    <citation type="submission" date="2019-02" db="EMBL/GenBank/DDBJ databases">
        <title>Pedobacter sp. RP-1-13 sp. nov., isolated from Arctic soil.</title>
        <authorList>
            <person name="Dahal R.H."/>
        </authorList>
    </citation>
    <scope>NUCLEOTIDE SEQUENCE [LARGE SCALE GENOMIC DNA]</scope>
    <source>
        <strain evidence="2 3">RP-1-13</strain>
    </source>
</reference>